<dbReference type="InterPro" id="IPR025652">
    <property type="entry name" value="TesB_C"/>
</dbReference>
<dbReference type="InterPro" id="IPR003703">
    <property type="entry name" value="Acyl_CoA_thio"/>
</dbReference>
<name>A0ABW3T4Q5_9CAUL</name>
<dbReference type="InterPro" id="IPR049449">
    <property type="entry name" value="TesB_ACOT8-like_N"/>
</dbReference>
<evidence type="ECO:0000256" key="1">
    <source>
        <dbReference type="ARBA" id="ARBA00006538"/>
    </source>
</evidence>
<dbReference type="PANTHER" id="PTHR11066:SF34">
    <property type="entry name" value="ACYL-COENZYME A THIOESTERASE 8"/>
    <property type="match status" value="1"/>
</dbReference>
<comment type="similarity">
    <text evidence="1">Belongs to the C/M/P thioester hydrolase family.</text>
</comment>
<dbReference type="SUPFAM" id="SSF54637">
    <property type="entry name" value="Thioesterase/thiol ester dehydrase-isomerase"/>
    <property type="match status" value="2"/>
</dbReference>
<dbReference type="Proteomes" id="UP001597216">
    <property type="component" value="Unassembled WGS sequence"/>
</dbReference>
<reference evidence="6" key="1">
    <citation type="journal article" date="2019" name="Int. J. Syst. Evol. Microbiol.">
        <title>The Global Catalogue of Microorganisms (GCM) 10K type strain sequencing project: providing services to taxonomists for standard genome sequencing and annotation.</title>
        <authorList>
            <consortium name="The Broad Institute Genomics Platform"/>
            <consortium name="The Broad Institute Genome Sequencing Center for Infectious Disease"/>
            <person name="Wu L."/>
            <person name="Ma J."/>
        </authorList>
    </citation>
    <scope>NUCLEOTIDE SEQUENCE [LARGE SCALE GENOMIC DNA]</scope>
    <source>
        <strain evidence="6">CCUG 55074</strain>
    </source>
</reference>
<evidence type="ECO:0000313" key="6">
    <source>
        <dbReference type="Proteomes" id="UP001597216"/>
    </source>
</evidence>
<comment type="caution">
    <text evidence="5">The sequence shown here is derived from an EMBL/GenBank/DDBJ whole genome shotgun (WGS) entry which is preliminary data.</text>
</comment>
<evidence type="ECO:0000259" key="4">
    <source>
        <dbReference type="Pfam" id="PF13622"/>
    </source>
</evidence>
<dbReference type="InterPro" id="IPR029069">
    <property type="entry name" value="HotDog_dom_sf"/>
</dbReference>
<feature type="domain" description="Acyl-CoA thioesterase 2 C-terminal" evidence="3">
    <location>
        <begin position="173"/>
        <end position="275"/>
    </location>
</feature>
<dbReference type="Pfam" id="PF02551">
    <property type="entry name" value="Acyl_CoA_thio"/>
    <property type="match status" value="1"/>
</dbReference>
<dbReference type="RefSeq" id="WP_377353996.1">
    <property type="nucleotide sequence ID" value="NZ_JBHTLQ010000032.1"/>
</dbReference>
<dbReference type="CDD" id="cd03445">
    <property type="entry name" value="Thioesterase_II_repeat2"/>
    <property type="match status" value="1"/>
</dbReference>
<dbReference type="Gene3D" id="2.40.160.210">
    <property type="entry name" value="Acyl-CoA thioesterase, double hotdog domain"/>
    <property type="match status" value="1"/>
</dbReference>
<dbReference type="PANTHER" id="PTHR11066">
    <property type="entry name" value="ACYL-COA THIOESTERASE"/>
    <property type="match status" value="1"/>
</dbReference>
<keyword evidence="6" id="KW-1185">Reference proteome</keyword>
<feature type="domain" description="Acyl-CoA thioesterase-like N-terminal HotDog" evidence="4">
    <location>
        <begin position="35"/>
        <end position="111"/>
    </location>
</feature>
<keyword evidence="2" id="KW-0378">Hydrolase</keyword>
<sequence length="281" mass="31599">MAFRMPAEDELVRILELEQIELDMYRGHTLDKDRGRIYGGQVVAQALSAAYRTVEGSVCHSLHSYFIRPGDPKIPILFKVERVRDGGSFAVRRVIAIQHGKQIFNLAASFQTPEEGFEHQSDMPAAPDPDSLKNEEDLWVAAGRDPAERRVWPVEVRPCDPQPHDTPKVLPPLDMCWFRARAPLGDDVVLNQCALAYGTDMTLLDCSLRPHAVVWSDGRLQVASLDHSLWFHKATDFHQWHLYVQDSPSASGGRGFNRGAIYTRDGVLVASAAQEALIRYR</sequence>
<evidence type="ECO:0000259" key="3">
    <source>
        <dbReference type="Pfam" id="PF02551"/>
    </source>
</evidence>
<dbReference type="InterPro" id="IPR042171">
    <property type="entry name" value="Acyl-CoA_hotdog"/>
</dbReference>
<evidence type="ECO:0000256" key="2">
    <source>
        <dbReference type="ARBA" id="ARBA00022801"/>
    </source>
</evidence>
<accession>A0ABW3T4Q5</accession>
<dbReference type="Pfam" id="PF13622">
    <property type="entry name" value="4HBT_3"/>
    <property type="match status" value="1"/>
</dbReference>
<dbReference type="EMBL" id="JBHTLQ010000032">
    <property type="protein sequence ID" value="MFD1191665.1"/>
    <property type="molecule type" value="Genomic_DNA"/>
</dbReference>
<protein>
    <submittedName>
        <fullName evidence="5">Acyl-CoA thioesterase</fullName>
    </submittedName>
</protein>
<dbReference type="CDD" id="cd03444">
    <property type="entry name" value="Thioesterase_II_repeat1"/>
    <property type="match status" value="1"/>
</dbReference>
<proteinExistence type="inferred from homology"/>
<evidence type="ECO:0000313" key="5">
    <source>
        <dbReference type="EMBL" id="MFD1191665.1"/>
    </source>
</evidence>
<organism evidence="5 6">
    <name type="scientific">Phenylobacterium conjunctum</name>
    <dbReference type="NCBI Taxonomy" id="1298959"/>
    <lineage>
        <taxon>Bacteria</taxon>
        <taxon>Pseudomonadati</taxon>
        <taxon>Pseudomonadota</taxon>
        <taxon>Alphaproteobacteria</taxon>
        <taxon>Caulobacterales</taxon>
        <taxon>Caulobacteraceae</taxon>
        <taxon>Phenylobacterium</taxon>
    </lineage>
</organism>
<gene>
    <name evidence="5" type="ORF">ACFQ27_13835</name>
</gene>